<dbReference type="InterPro" id="IPR011029">
    <property type="entry name" value="DEATH-like_dom_sf"/>
</dbReference>
<protein>
    <recommendedName>
        <fullName evidence="15">Ankyrin-1</fullName>
    </recommendedName>
    <alternativeName>
        <fullName evidence="16">Erythrocyte ankyrin</fullName>
    </alternativeName>
</protein>
<feature type="repeat" description="ANK" evidence="17">
    <location>
        <begin position="638"/>
        <end position="670"/>
    </location>
</feature>
<dbReference type="GO" id="GO:0014731">
    <property type="term" value="C:spectrin-associated cytoskeleton"/>
    <property type="evidence" value="ECO:0007669"/>
    <property type="project" value="UniProtKB-ARBA"/>
</dbReference>
<dbReference type="FunFam" id="1.25.40.20:FF:000003">
    <property type="entry name" value="Ankyrin, isoform B"/>
    <property type="match status" value="1"/>
</dbReference>
<dbReference type="PROSITE" id="PS51145">
    <property type="entry name" value="ZU5"/>
    <property type="match status" value="2"/>
</dbReference>
<dbReference type="Gene3D" id="1.25.40.20">
    <property type="entry name" value="Ankyrin repeat-containing domain"/>
    <property type="match status" value="3"/>
</dbReference>
<dbReference type="Pfam" id="PF13637">
    <property type="entry name" value="Ank_4"/>
    <property type="match status" value="3"/>
</dbReference>
<keyword evidence="10" id="KW-0206">Cytoskeleton</keyword>
<feature type="region of interest" description="Disordered" evidence="18">
    <location>
        <begin position="1763"/>
        <end position="1799"/>
    </location>
</feature>
<dbReference type="Pfam" id="PF00531">
    <property type="entry name" value="Death"/>
    <property type="match status" value="1"/>
</dbReference>
<evidence type="ECO:0000256" key="7">
    <source>
        <dbReference type="ARBA" id="ARBA00022951"/>
    </source>
</evidence>
<feature type="repeat" description="ANK" evidence="17">
    <location>
        <begin position="374"/>
        <end position="406"/>
    </location>
</feature>
<sequence>LPLSLSFLLLQADAGNSFLRAARSGNLDKALEHIKNGIDINTANQNGLNGLHLASKEGHVKMVLELLHNGIVLETTTKARKGNTALHIAALAGQEQVVTELVNYGANVNAQSQKGFTPLYMAAQENHLEVVKFLLENGANQSIPTEDGFTPLAVALQQGHENVVALLINYGTKGKVRLPALHIAARNDDTRTAAVLLQNDPNPDVLSKTGFTPLHIAAHYENLNVAQLLLNRGANVNFTPKNGITPLHIASRRGNVIMVRLLLDRGAQIDAKTKDELTPLHCAARNGHVRIIEILLDHGAPIQAKTKNGLSPIHMAAQGDHMDCVKQLLQYNAEIDDITLDHLTPLHVAAHCGHHRMAKVLLDKGGKPNSRALNGFTPLHIACKKNHMRVMDLLLKHSASLEAVTESGLTPLHVASFMGHLNIVKILLQKGASPSASNVKVETPLHMASRAGHYEVAEFLLQNAAPVDAKAKDDQTPLHCAARMGHKELVKLLLDHKANPNATTTAGQTPLHIAAREGHVQTVRILLDMEAQQAKMTKKGFTPLHVASKYGKVDVAELLLERGANPNAAGKNGLTPLHVAVHHNNLDVVNLLVSKGGSPHSAARNGYTALHIASKQNQVEVANSLLQYGASANAESLQGVTPLHLASQEGRPDMVSLLISKQANVNLGNKAGLTPLHLVAQEGHVAIADILVKQGASVYAATRMGYTPLHVACHYGNIKMVKFLLQQQANVNSKTRLGYTPLHQAAQQGHTDIVTLLLKHGAQPNETTAVSYSFENQTTNFAFSRVMAVTLLQQNGTSALAIAKRLGYISVIDVLKLVTEETVSMTTTEKHRMSFPETVDEILDVSEDEGIAQLTLGEELLGTEGARYMKMDDLKDHDDDFLSPKKSLAYERGLGTANYSPAIPRIPRVSPETVVLKEQDIDQHTPLPLPKEYDEDSLIPSSPATETSDNVSPVASPIHTGFLVSFMVDARGGSMRGSRHNGLRVIIPPRTCAAPTRITCRLVKPQKLTCPPPLVEGEGLASRIISLGPAGMQFLGPVIVEIPHFASLSHGDRELVVLRSENGSVWKEHRNRYGDEVLETILNGMDEGKSYLKPGRPRTCTGAFRVIEAGLLFPDLESQEELGKKRIRRIISTDFPLYFAVVSRVQQESDLIGPEGGSLASTLVPMVQATFPETAVTKRVRLGLQAQPVPDELVAKLLGNQANFSPVVTVEPRRRKFHRPIGLRIPLPPSWRESPRDSGEGDTTSLRLLCSVIGGTAPAQWEDITGTTKLLYAKDCASFTTNVSARYVQFPAPSPCPPAGRCVTACVFVRRFWLADCPRTAEAVTFANLLYRELSAVPYMAKFVVFAKMNEMREGRLRCYCMTDDKMDKTLEQHENFSEVARSRDIEVMEGMPLHLECSGNLVPVRKATQQPRCFSFQAFRDNRLPVTVKVRDSSKEPAALLSFLRKSTKYEDSQHVLCNLNITMPPCIKIIGGEDRRRTLTPLALRERYSALNEPAMASMSAMERTELKMAVIAEQLGLSWAELARELQLSVDDINKIRVENPNSLLEQSSALLNLWATREGKRAKMESLYMALKSIDRMDIVNVLEGQPPQPARQGPRDPSRRPHDREHLSPGVTNGYGLAQEELLSPASMQYSLPSPLGSEPYWQEVSSLDCAPIATTEEDTLMEMSDVQVWPSGNSPSLVPVEDSSLECSNADDSEGLLGLPYGSLGRPASQASAASGGGGLLSGSIELPEDDSEMGVDSLSTATPASLGGTIAGMNLNGLNNGQGSEASSEASAFTSTPGGDGGGGGREGMGSAEGLSLVAGQQRVYARLSESPALGCVADRNIDRSGNGGNGGGSLLAYLQEQTGQGWMAEQTQAWPGSQNKARQAMDTMMSSVCNALDGEQIHISQEALIQPVRDMGHSESLRGHFRGTQPFEKGLGFPHRVPELRGWDDMRLKGQVRPMLYL</sequence>
<dbReference type="SUPFAM" id="SSF47986">
    <property type="entry name" value="DEATH domain"/>
    <property type="match status" value="1"/>
</dbReference>
<feature type="non-terminal residue" evidence="21">
    <location>
        <position position="1"/>
    </location>
</feature>
<keyword evidence="9" id="KW-0472">Membrane</keyword>
<evidence type="ECO:0000259" key="19">
    <source>
        <dbReference type="PROSITE" id="PS50017"/>
    </source>
</evidence>
<feature type="repeat" description="ANK" evidence="17">
    <location>
        <begin position="473"/>
        <end position="505"/>
    </location>
</feature>
<dbReference type="FunFam" id="2.60.220.30:FF:000002">
    <property type="entry name" value="Ankyrin-3 isoform 2"/>
    <property type="match status" value="1"/>
</dbReference>
<dbReference type="PROSITE" id="PS50017">
    <property type="entry name" value="DEATH_DOMAIN"/>
    <property type="match status" value="1"/>
</dbReference>
<evidence type="ECO:0000256" key="12">
    <source>
        <dbReference type="ARBA" id="ARBA00023288"/>
    </source>
</evidence>
<keyword evidence="12" id="KW-0449">Lipoprotein</keyword>
<organism evidence="21">
    <name type="scientific">Tetraodon nigroviridis</name>
    <name type="common">Spotted green pufferfish</name>
    <name type="synonym">Chelonodon nigroviridis</name>
    <dbReference type="NCBI Taxonomy" id="99883"/>
    <lineage>
        <taxon>Eukaryota</taxon>
        <taxon>Metazoa</taxon>
        <taxon>Chordata</taxon>
        <taxon>Craniata</taxon>
        <taxon>Vertebrata</taxon>
        <taxon>Euteleostomi</taxon>
        <taxon>Actinopterygii</taxon>
        <taxon>Neopterygii</taxon>
        <taxon>Teleostei</taxon>
        <taxon>Neoteleostei</taxon>
        <taxon>Acanthomorphata</taxon>
        <taxon>Eupercaria</taxon>
        <taxon>Tetraodontiformes</taxon>
        <taxon>Tetradontoidea</taxon>
        <taxon>Tetraodontidae</taxon>
        <taxon>Tetraodon</taxon>
    </lineage>
</organism>
<dbReference type="Gene3D" id="2.60.40.2660">
    <property type="match status" value="1"/>
</dbReference>
<name>Q4RT14_TETNG</name>
<dbReference type="Pfam" id="PF00791">
    <property type="entry name" value="ZU5"/>
    <property type="match status" value="1"/>
</dbReference>
<dbReference type="Gene3D" id="2.60.220.30">
    <property type="match status" value="2"/>
</dbReference>
<feature type="repeat" description="ANK" evidence="17">
    <location>
        <begin position="81"/>
        <end position="113"/>
    </location>
</feature>
<evidence type="ECO:0000256" key="1">
    <source>
        <dbReference type="ARBA" id="ARBA00004245"/>
    </source>
</evidence>
<dbReference type="InterPro" id="IPR036770">
    <property type="entry name" value="Ankyrin_rpt-contain_sf"/>
</dbReference>
<dbReference type="GO" id="GO:0016529">
    <property type="term" value="C:sarcoplasmic reticulum"/>
    <property type="evidence" value="ECO:0007669"/>
    <property type="project" value="UniProtKB-SubCell"/>
</dbReference>
<dbReference type="SMART" id="SM00218">
    <property type="entry name" value="ZU5"/>
    <property type="match status" value="1"/>
</dbReference>
<evidence type="ECO:0000256" key="11">
    <source>
        <dbReference type="ARBA" id="ARBA00023278"/>
    </source>
</evidence>
<feature type="repeat" description="ANK" evidence="17">
    <location>
        <begin position="737"/>
        <end position="769"/>
    </location>
</feature>
<dbReference type="InterPro" id="IPR040745">
    <property type="entry name" value="Ankyrin_UPA"/>
</dbReference>
<comment type="function">
    <text evidence="13">Component of the ankyrin-1 complex, a multiprotein complex involved in the stability and shape of the erythrocyte membrane. Attaches integral membrane proteins to cytoskeletal elements; binds to the erythrocyte membrane protein band 4.2, to Na-K ATPase, to the lymphocyte membrane protein GP85, and to the cytoskeletal proteins fodrin, tubulin, vimentin and desmin. Erythrocyte ankyrins also link spectrin (beta chain) to the cytoplasmic domain of the erythrocytes anion exchange protein; they retain most or all of these binding functions.</text>
</comment>
<keyword evidence="6" id="KW-0677">Repeat</keyword>
<dbReference type="PRINTS" id="PR01415">
    <property type="entry name" value="ANKYRIN"/>
</dbReference>
<dbReference type="KEGG" id="tng:GSTEN00029466G001"/>
<evidence type="ECO:0000256" key="8">
    <source>
        <dbReference type="ARBA" id="ARBA00023043"/>
    </source>
</evidence>
<dbReference type="Gene3D" id="1.10.533.10">
    <property type="entry name" value="Death Domain, Fas"/>
    <property type="match status" value="1"/>
</dbReference>
<dbReference type="Pfam" id="PF00023">
    <property type="entry name" value="Ank"/>
    <property type="match status" value="1"/>
</dbReference>
<keyword evidence="5" id="KW-0597">Phosphoprotein</keyword>
<evidence type="ECO:0000256" key="2">
    <source>
        <dbReference type="ARBA" id="ARBA00004369"/>
    </source>
</evidence>
<evidence type="ECO:0000256" key="3">
    <source>
        <dbReference type="ARBA" id="ARBA00004370"/>
    </source>
</evidence>
<dbReference type="SMART" id="SM00248">
    <property type="entry name" value="ANK"/>
    <property type="match status" value="22"/>
</dbReference>
<feature type="domain" description="ZU5" evidence="20">
    <location>
        <begin position="962"/>
        <end position="1097"/>
    </location>
</feature>
<dbReference type="SMART" id="SM00005">
    <property type="entry name" value="DEATH"/>
    <property type="match status" value="1"/>
</dbReference>
<evidence type="ECO:0000256" key="17">
    <source>
        <dbReference type="PROSITE-ProRule" id="PRU00023"/>
    </source>
</evidence>
<feature type="repeat" description="ANK" evidence="17">
    <location>
        <begin position="506"/>
        <end position="538"/>
    </location>
</feature>
<dbReference type="SUPFAM" id="SSF48403">
    <property type="entry name" value="Ankyrin repeat"/>
    <property type="match status" value="3"/>
</dbReference>
<feature type="repeat" description="ANK" evidence="17">
    <location>
        <begin position="605"/>
        <end position="637"/>
    </location>
</feature>
<dbReference type="Pfam" id="PF12796">
    <property type="entry name" value="Ank_2"/>
    <property type="match status" value="7"/>
</dbReference>
<evidence type="ECO:0000256" key="9">
    <source>
        <dbReference type="ARBA" id="ARBA00023136"/>
    </source>
</evidence>
<dbReference type="FunFam" id="1.10.533.10:FF:000010">
    <property type="entry name" value="Ankyrin 1"/>
    <property type="match status" value="1"/>
</dbReference>
<feature type="compositionally biased region" description="Basic and acidic residues" evidence="18">
    <location>
        <begin position="1598"/>
        <end position="1612"/>
    </location>
</feature>
<evidence type="ECO:0000256" key="4">
    <source>
        <dbReference type="ARBA" id="ARBA00022490"/>
    </source>
</evidence>
<feature type="repeat" description="ANK" evidence="17">
    <location>
        <begin position="242"/>
        <end position="274"/>
    </location>
</feature>
<dbReference type="InterPro" id="IPR000906">
    <property type="entry name" value="ZU5_dom"/>
</dbReference>
<dbReference type="InterPro" id="IPR051165">
    <property type="entry name" value="Multifunctional_ANK_Repeat"/>
</dbReference>
<dbReference type="CDD" id="cd08805">
    <property type="entry name" value="Death_ank1"/>
    <property type="match status" value="1"/>
</dbReference>
<reference evidence="21" key="2">
    <citation type="submission" date="2004-02" db="EMBL/GenBank/DDBJ databases">
        <authorList>
            <consortium name="Genoscope"/>
            <consortium name="Whitehead Institute Centre for Genome Research"/>
        </authorList>
    </citation>
    <scope>NUCLEOTIDE SEQUENCE</scope>
</reference>
<comment type="subcellular location">
    <subcellularLocation>
        <location evidence="1">Cytoplasm</location>
        <location evidence="1">Cytoskeleton</location>
    </subcellularLocation>
    <subcellularLocation>
        <location evidence="3">Membrane</location>
    </subcellularLocation>
    <subcellularLocation>
        <location evidence="2">Sarcoplasmic reticulum</location>
    </subcellularLocation>
</comment>
<dbReference type="Pfam" id="PF17809">
    <property type="entry name" value="UPA_2"/>
    <property type="match status" value="1"/>
</dbReference>
<evidence type="ECO:0000256" key="16">
    <source>
        <dbReference type="ARBA" id="ARBA00083208"/>
    </source>
</evidence>
<evidence type="ECO:0000256" key="15">
    <source>
        <dbReference type="ARBA" id="ARBA00069479"/>
    </source>
</evidence>
<dbReference type="InterPro" id="IPR000488">
    <property type="entry name" value="Death_dom"/>
</dbReference>
<reference evidence="21" key="1">
    <citation type="journal article" date="2004" name="Nature">
        <title>Genome duplication in the teleost fish Tetraodon nigroviridis reveals the early vertebrate proto-karyotype.</title>
        <authorList>
            <person name="Jaillon O."/>
            <person name="Aury J.-M."/>
            <person name="Brunet F."/>
            <person name="Petit J.-L."/>
            <person name="Stange-Thomann N."/>
            <person name="Mauceli E."/>
            <person name="Bouneau L."/>
            <person name="Fischer C."/>
            <person name="Ozouf-Costaz C."/>
            <person name="Bernot A."/>
            <person name="Nicaud S."/>
            <person name="Jaffe D."/>
            <person name="Fisher S."/>
            <person name="Lutfalla G."/>
            <person name="Dossat C."/>
            <person name="Segurens B."/>
            <person name="Dasilva C."/>
            <person name="Salanoubat M."/>
            <person name="Levy M."/>
            <person name="Boudet N."/>
            <person name="Castellano S."/>
            <person name="Anthouard V."/>
            <person name="Jubin C."/>
            <person name="Castelli V."/>
            <person name="Katinka M."/>
            <person name="Vacherie B."/>
            <person name="Biemont C."/>
            <person name="Skalli Z."/>
            <person name="Cattolico L."/>
            <person name="Poulain J."/>
            <person name="De Berardinis V."/>
            <person name="Cruaud C."/>
            <person name="Duprat S."/>
            <person name="Brottier P."/>
            <person name="Coutanceau J.-P."/>
            <person name="Gouzy J."/>
            <person name="Parra G."/>
            <person name="Lardier G."/>
            <person name="Chapple C."/>
            <person name="McKernan K.J."/>
            <person name="McEwan P."/>
            <person name="Bosak S."/>
            <person name="Kellis M."/>
            <person name="Volff J.-N."/>
            <person name="Guigo R."/>
            <person name="Zody M.C."/>
            <person name="Mesirov J."/>
            <person name="Lindblad-Toh K."/>
            <person name="Birren B."/>
            <person name="Nusbaum C."/>
            <person name="Kahn D."/>
            <person name="Robinson-Rechavi M."/>
            <person name="Laudet V."/>
            <person name="Schachter V."/>
            <person name="Quetier F."/>
            <person name="Saurin W."/>
            <person name="Scarpelli C."/>
            <person name="Wincker P."/>
            <person name="Lander E.S."/>
            <person name="Weissenbach J."/>
            <person name="Roest Crollius H."/>
        </authorList>
    </citation>
    <scope>NUCLEOTIDE SEQUENCE [LARGE SCALE GENOMIC DNA]</scope>
</reference>
<keyword evidence="4" id="KW-0963">Cytoplasm</keyword>
<feature type="repeat" description="ANK" evidence="17">
    <location>
        <begin position="46"/>
        <end position="78"/>
    </location>
</feature>
<dbReference type="PANTHER" id="PTHR24123:SF71">
    <property type="entry name" value="ANKYRIN 1, ERYTHROCYTIC A ISOFORM X1"/>
    <property type="match status" value="1"/>
</dbReference>
<dbReference type="EMBL" id="CAAE01014999">
    <property type="protein sequence ID" value="CAG08468.1"/>
    <property type="molecule type" value="Genomic_DNA"/>
</dbReference>
<dbReference type="FunFam" id="2.60.220.30:FF:000001">
    <property type="entry name" value="Ankyrin-3 isoform 2"/>
    <property type="match status" value="1"/>
</dbReference>
<feature type="compositionally biased region" description="Polar residues" evidence="18">
    <location>
        <begin position="939"/>
        <end position="952"/>
    </location>
</feature>
<feature type="repeat" description="ANK" evidence="17">
    <location>
        <begin position="704"/>
        <end position="736"/>
    </location>
</feature>
<feature type="region of interest" description="Disordered" evidence="18">
    <location>
        <begin position="920"/>
        <end position="952"/>
    </location>
</feature>
<feature type="repeat" description="ANK" evidence="17">
    <location>
        <begin position="407"/>
        <end position="439"/>
    </location>
</feature>
<dbReference type="FunFam" id="1.25.40.20:FF:000001">
    <property type="entry name" value="Ankyrin-2 isoform 2"/>
    <property type="match status" value="1"/>
</dbReference>
<dbReference type="GO" id="GO:0071944">
    <property type="term" value="C:cell periphery"/>
    <property type="evidence" value="ECO:0007669"/>
    <property type="project" value="UniProtKB-ARBA"/>
</dbReference>
<accession>Q4RT14</accession>
<evidence type="ECO:0000256" key="14">
    <source>
        <dbReference type="ARBA" id="ARBA00061944"/>
    </source>
</evidence>
<evidence type="ECO:0000313" key="21">
    <source>
        <dbReference type="EMBL" id="CAG08468.1"/>
    </source>
</evidence>
<evidence type="ECO:0000256" key="18">
    <source>
        <dbReference type="SAM" id="MobiDB-lite"/>
    </source>
</evidence>
<feature type="repeat" description="ANK" evidence="17">
    <location>
        <begin position="572"/>
        <end position="604"/>
    </location>
</feature>
<keyword evidence="8 17" id="KW-0040">ANK repeat</keyword>
<dbReference type="PROSITE" id="PS50088">
    <property type="entry name" value="ANK_REPEAT"/>
    <property type="match status" value="21"/>
</dbReference>
<dbReference type="GO" id="GO:0016020">
    <property type="term" value="C:membrane"/>
    <property type="evidence" value="ECO:0007669"/>
    <property type="project" value="UniProtKB-SubCell"/>
</dbReference>
<feature type="repeat" description="ANK" evidence="17">
    <location>
        <begin position="114"/>
        <end position="146"/>
    </location>
</feature>
<feature type="compositionally biased region" description="Low complexity" evidence="18">
    <location>
        <begin position="1763"/>
        <end position="1779"/>
    </location>
</feature>
<gene>
    <name evidence="21" type="ORF">GSTENG00029466001</name>
</gene>
<comment type="caution">
    <text evidence="21">The sequence shown here is derived from an EMBL/GenBank/DDBJ whole genome shotgun (WGS) entry which is preliminary data.</text>
</comment>
<feature type="repeat" description="ANK" evidence="17">
    <location>
        <begin position="539"/>
        <end position="571"/>
    </location>
</feature>
<proteinExistence type="predicted"/>
<feature type="compositionally biased region" description="Gly residues" evidence="18">
    <location>
        <begin position="1785"/>
        <end position="1795"/>
    </location>
</feature>
<dbReference type="InterPro" id="IPR002110">
    <property type="entry name" value="Ankyrin_rpt"/>
</dbReference>
<evidence type="ECO:0000256" key="10">
    <source>
        <dbReference type="ARBA" id="ARBA00023212"/>
    </source>
</evidence>
<feature type="repeat" description="ANK" evidence="17">
    <location>
        <begin position="275"/>
        <end position="307"/>
    </location>
</feature>
<feature type="repeat" description="ANK" evidence="17">
    <location>
        <begin position="209"/>
        <end position="241"/>
    </location>
</feature>
<evidence type="ECO:0000259" key="20">
    <source>
        <dbReference type="PROSITE" id="PS51145"/>
    </source>
</evidence>
<dbReference type="GO" id="GO:0007165">
    <property type="term" value="P:signal transduction"/>
    <property type="evidence" value="ECO:0007669"/>
    <property type="project" value="InterPro"/>
</dbReference>
<dbReference type="FunFam" id="2.60.40.2660:FF:000002">
    <property type="entry name" value="Ankyrin-1 isoform B"/>
    <property type="match status" value="1"/>
</dbReference>
<feature type="region of interest" description="Disordered" evidence="18">
    <location>
        <begin position="1678"/>
        <end position="1697"/>
    </location>
</feature>
<feature type="domain" description="ZU5" evidence="20">
    <location>
        <begin position="1146"/>
        <end position="1292"/>
    </location>
</feature>
<feature type="domain" description="Death" evidence="19">
    <location>
        <begin position="1507"/>
        <end position="1591"/>
    </location>
</feature>
<dbReference type="FunFam" id="1.25.40.20:FF:000002">
    <property type="entry name" value="Ankyrin-2 isoform 2"/>
    <property type="match status" value="1"/>
</dbReference>
<feature type="repeat" description="ANK" evidence="17">
    <location>
        <begin position="308"/>
        <end position="340"/>
    </location>
</feature>
<evidence type="ECO:0000256" key="6">
    <source>
        <dbReference type="ARBA" id="ARBA00022737"/>
    </source>
</evidence>
<dbReference type="OrthoDB" id="20872at2759"/>
<feature type="repeat" description="ANK" evidence="17">
    <location>
        <begin position="671"/>
        <end position="703"/>
    </location>
</feature>
<evidence type="ECO:0000256" key="5">
    <source>
        <dbReference type="ARBA" id="ARBA00022553"/>
    </source>
</evidence>
<feature type="repeat" description="ANK" evidence="17">
    <location>
        <begin position="147"/>
        <end position="171"/>
    </location>
</feature>
<keyword evidence="11" id="KW-0379">Hydroxylation</keyword>
<dbReference type="PANTHER" id="PTHR24123">
    <property type="entry name" value="ANKYRIN REPEAT-CONTAINING"/>
    <property type="match status" value="1"/>
</dbReference>
<keyword evidence="7" id="KW-0703">Sarcoplasmic reticulum</keyword>
<feature type="repeat" description="ANK" evidence="17">
    <location>
        <begin position="440"/>
        <end position="472"/>
    </location>
</feature>
<feature type="repeat" description="ANK" evidence="17">
    <location>
        <begin position="341"/>
        <end position="373"/>
    </location>
</feature>
<evidence type="ECO:0000256" key="13">
    <source>
        <dbReference type="ARBA" id="ARBA00058177"/>
    </source>
</evidence>
<feature type="region of interest" description="Disordered" evidence="18">
    <location>
        <begin position="1589"/>
        <end position="1618"/>
    </location>
</feature>
<dbReference type="PROSITE" id="PS50297">
    <property type="entry name" value="ANK_REP_REGION"/>
    <property type="match status" value="21"/>
</dbReference>
<feature type="region of interest" description="Disordered" evidence="18">
    <location>
        <begin position="1712"/>
        <end position="1744"/>
    </location>
</feature>
<comment type="subunit">
    <text evidence="14">Component of the ankyrin-1 complex in the erythrocyte, composed of ANK1, RHCE, RHAG, SLC4A1, EPB42, GYPA, GYPB and AQP1. Interacts with a number of integral membrane proteins and cytoskeletal proteins. Interacts (via N-terminus) with SPTB/spectrin (beta chain). Also interacts with TTN/titin. Isoform Mu17 interacts with OBSCN isoform 3/obscurin. Interacts with HIF1AN. Interacts (via ANK 1-5 repeats) with RHCE; this interaction mediates the primary membrane attachment site for ANK1. Interacts (via ANK 1-2 repeats) with AQP1 (via the N-terminal). Interacts (via ANK 1-13 repeats) with EPB42. Interacts directly with SLC4A1 (via the cytoplasmic domain); this interaction is mediated by the SLC4A1 Band 3-II and Band 3-III dimers.</text>
</comment>